<dbReference type="PANTHER" id="PTHR30298">
    <property type="entry name" value="H REPEAT-ASSOCIATED PREDICTED TRANSPOSASE"/>
    <property type="match status" value="1"/>
</dbReference>
<evidence type="ECO:0000313" key="4">
    <source>
        <dbReference type="Proteomes" id="UP000346198"/>
    </source>
</evidence>
<evidence type="ECO:0000259" key="2">
    <source>
        <dbReference type="Pfam" id="PF13808"/>
    </source>
</evidence>
<evidence type="ECO:0000259" key="1">
    <source>
        <dbReference type="Pfam" id="PF01609"/>
    </source>
</evidence>
<protein>
    <recommendedName>
        <fullName evidence="5">ISAs1 family transposase</fullName>
    </recommendedName>
</protein>
<dbReference type="EMBL" id="CAAHFH010000003">
    <property type="protein sequence ID" value="VGO23253.1"/>
    <property type="molecule type" value="Genomic_DNA"/>
</dbReference>
<dbReference type="NCBIfam" id="NF033564">
    <property type="entry name" value="transpos_ISAs1"/>
    <property type="match status" value="1"/>
</dbReference>
<dbReference type="InterPro" id="IPR025639">
    <property type="entry name" value="DruA"/>
</dbReference>
<organism evidence="3 4">
    <name type="scientific">Pontiella sulfatireligans</name>
    <dbReference type="NCBI Taxonomy" id="2750658"/>
    <lineage>
        <taxon>Bacteria</taxon>
        <taxon>Pseudomonadati</taxon>
        <taxon>Kiritimatiellota</taxon>
        <taxon>Kiritimatiellia</taxon>
        <taxon>Kiritimatiellales</taxon>
        <taxon>Pontiellaceae</taxon>
        <taxon>Pontiella</taxon>
    </lineage>
</organism>
<dbReference type="Pfam" id="PF14236">
    <property type="entry name" value="DruA"/>
    <property type="match status" value="1"/>
</dbReference>
<dbReference type="Pfam" id="PF13808">
    <property type="entry name" value="DDE_Tnp_1_assoc"/>
    <property type="match status" value="1"/>
</dbReference>
<dbReference type="Pfam" id="PF01609">
    <property type="entry name" value="DDE_Tnp_1"/>
    <property type="match status" value="1"/>
</dbReference>
<dbReference type="InterPro" id="IPR002559">
    <property type="entry name" value="Transposase_11"/>
</dbReference>
<accession>A0A6C2UTF4</accession>
<evidence type="ECO:0008006" key="5">
    <source>
        <dbReference type="Google" id="ProtNLM"/>
    </source>
</evidence>
<reference evidence="3 4" key="1">
    <citation type="submission" date="2019-04" db="EMBL/GenBank/DDBJ databases">
        <authorList>
            <person name="Van Vliet M D."/>
        </authorList>
    </citation>
    <scope>NUCLEOTIDE SEQUENCE [LARGE SCALE GENOMIC DNA]</scope>
    <source>
        <strain evidence="3 4">F21</strain>
    </source>
</reference>
<feature type="domain" description="Transposase IS4-like" evidence="1">
    <location>
        <begin position="346"/>
        <end position="437"/>
    </location>
</feature>
<proteinExistence type="predicted"/>
<gene>
    <name evidence="3" type="ORF">SCARR_05360</name>
</gene>
<dbReference type="PANTHER" id="PTHR30298:SF0">
    <property type="entry name" value="PROTEIN YBFL-RELATED"/>
    <property type="match status" value="1"/>
</dbReference>
<sequence>MRDNSGAFLFTPGMKKNIQMPDSREQQILEGLEIRLTRKDEQDCYEQFIDEQHYLKSAQLVGEQLRYVVEYEGKWLALLSWNAGSYHLADRDKWIGWSDAQRRIRLPFVANNSRFLILEGKGCPNLASRAMKLCMQRLGHDWNEAYGHGLLVAESFVDPQLFRGTAYKASGWTLLGETKGYARARKEYYTEHNSPKQLYARALRPDALELLCADQMPEPWCDGELEPKVRCRTKSAELCSIRDIFEETEDYRTGANWSYTISGLLTLILCATLAGMASGQRDLAEYAQDLSQSQLRALGFRRNRKTGKIPAPSETSFFRLLKNIPPDTLQEKLLACLDHLLGPAAPRLIIIDGKELRSSQGLQLVSAFCGETGRFLGAQAVEKKTNEIPVARELIKECAEDGAMLLVDALHSQNKLARTSVQECGVDYFMTVKKNQPALRERLKTTFESHSESFSP</sequence>
<keyword evidence="4" id="KW-1185">Reference proteome</keyword>
<evidence type="ECO:0000313" key="3">
    <source>
        <dbReference type="EMBL" id="VGO23253.1"/>
    </source>
</evidence>
<name>A0A6C2UTF4_9BACT</name>
<dbReference type="AlphaFoldDB" id="A0A6C2UTF4"/>
<dbReference type="GO" id="GO:0003677">
    <property type="term" value="F:DNA binding"/>
    <property type="evidence" value="ECO:0007669"/>
    <property type="project" value="InterPro"/>
</dbReference>
<feature type="domain" description="H repeat-associated protein N-terminal" evidence="2">
    <location>
        <begin position="243"/>
        <end position="334"/>
    </location>
</feature>
<dbReference type="GO" id="GO:0006313">
    <property type="term" value="P:DNA transposition"/>
    <property type="evidence" value="ECO:0007669"/>
    <property type="project" value="InterPro"/>
</dbReference>
<dbReference type="GO" id="GO:0004803">
    <property type="term" value="F:transposase activity"/>
    <property type="evidence" value="ECO:0007669"/>
    <property type="project" value="InterPro"/>
</dbReference>
<dbReference type="InterPro" id="IPR032806">
    <property type="entry name" value="YbfD_N"/>
</dbReference>
<dbReference type="InterPro" id="IPR047647">
    <property type="entry name" value="ISAs1_transpos"/>
</dbReference>
<dbReference type="InterPro" id="IPR051698">
    <property type="entry name" value="Transposase_11-like"/>
</dbReference>
<dbReference type="Proteomes" id="UP000346198">
    <property type="component" value="Unassembled WGS sequence"/>
</dbReference>